<dbReference type="GO" id="GO:0051537">
    <property type="term" value="F:2 iron, 2 sulfur cluster binding"/>
    <property type="evidence" value="ECO:0007669"/>
    <property type="project" value="UniProtKB-KW"/>
</dbReference>
<sequence>MSDDKTGEPPAGPGRRAVLCGAGLLGVAGAAAACGGGPREVEPSADLKGREVAKVADVPVGGGTVVPEHKVVVTQPTAGTFKVFDARCTHAGCPVDRIRRDAIYCPCHGSEFRIADGTVAKGPASRALLEYPAQVKGDGVVVV</sequence>
<accession>A0A7W3RBE7</accession>
<keyword evidence="4" id="KW-0479">Metal-binding</keyword>
<reference evidence="11 12" key="1">
    <citation type="submission" date="2020-08" db="EMBL/GenBank/DDBJ databases">
        <title>Sequencing the genomes of 1000 actinobacteria strains.</title>
        <authorList>
            <person name="Klenk H.-P."/>
        </authorList>
    </citation>
    <scope>NUCLEOTIDE SEQUENCE [LARGE SCALE GENOMIC DNA]</scope>
    <source>
        <strain evidence="11 12">DSM 45823</strain>
    </source>
</reference>
<evidence type="ECO:0000256" key="8">
    <source>
        <dbReference type="ARBA" id="ARBA00029586"/>
    </source>
</evidence>
<dbReference type="RefSeq" id="WP_182707176.1">
    <property type="nucleotide sequence ID" value="NZ_JACJII010000001.1"/>
</dbReference>
<evidence type="ECO:0000256" key="2">
    <source>
        <dbReference type="ARBA" id="ARBA00015816"/>
    </source>
</evidence>
<dbReference type="PROSITE" id="PS51296">
    <property type="entry name" value="RIESKE"/>
    <property type="match status" value="1"/>
</dbReference>
<proteinExistence type="predicted"/>
<dbReference type="PANTHER" id="PTHR10134">
    <property type="entry name" value="CYTOCHROME B-C1 COMPLEX SUBUNIT RIESKE, MITOCHONDRIAL"/>
    <property type="match status" value="1"/>
</dbReference>
<evidence type="ECO:0000256" key="4">
    <source>
        <dbReference type="ARBA" id="ARBA00022723"/>
    </source>
</evidence>
<dbReference type="SUPFAM" id="SSF50022">
    <property type="entry name" value="ISP domain"/>
    <property type="match status" value="1"/>
</dbReference>
<protein>
    <recommendedName>
        <fullName evidence="2">Cytochrome bc1 complex Rieske iron-sulfur subunit</fullName>
    </recommendedName>
    <alternativeName>
        <fullName evidence="8">Cytochrome bc1 reductase complex subunit QcrA</fullName>
    </alternativeName>
</protein>
<gene>
    <name evidence="11" type="ORF">HNR21_005077</name>
</gene>
<dbReference type="Gene3D" id="2.102.10.10">
    <property type="entry name" value="Rieske [2Fe-2S] iron-sulphur domain"/>
    <property type="match status" value="1"/>
</dbReference>
<evidence type="ECO:0000256" key="9">
    <source>
        <dbReference type="ARBA" id="ARBA00034078"/>
    </source>
</evidence>
<keyword evidence="6" id="KW-0411">Iron-sulfur</keyword>
<feature type="domain" description="Rieske" evidence="10">
    <location>
        <begin position="50"/>
        <end position="142"/>
    </location>
</feature>
<dbReference type="GO" id="GO:0046872">
    <property type="term" value="F:metal ion binding"/>
    <property type="evidence" value="ECO:0007669"/>
    <property type="project" value="UniProtKB-KW"/>
</dbReference>
<dbReference type="GO" id="GO:0016020">
    <property type="term" value="C:membrane"/>
    <property type="evidence" value="ECO:0007669"/>
    <property type="project" value="InterPro"/>
</dbReference>
<dbReference type="Pfam" id="PF00355">
    <property type="entry name" value="Rieske"/>
    <property type="match status" value="1"/>
</dbReference>
<dbReference type="PROSITE" id="PS51318">
    <property type="entry name" value="TAT"/>
    <property type="match status" value="1"/>
</dbReference>
<evidence type="ECO:0000313" key="11">
    <source>
        <dbReference type="EMBL" id="MBA9006195.1"/>
    </source>
</evidence>
<dbReference type="InterPro" id="IPR014349">
    <property type="entry name" value="Rieske_Fe-S_prot"/>
</dbReference>
<dbReference type="InterPro" id="IPR005805">
    <property type="entry name" value="Rieske_Fe-S_prot_C"/>
</dbReference>
<dbReference type="InterPro" id="IPR036922">
    <property type="entry name" value="Rieske_2Fe-2S_sf"/>
</dbReference>
<dbReference type="InterPro" id="IPR017941">
    <property type="entry name" value="Rieske_2Fe-2S"/>
</dbReference>
<dbReference type="PROSITE" id="PS51257">
    <property type="entry name" value="PROKAR_LIPOPROTEIN"/>
    <property type="match status" value="1"/>
</dbReference>
<dbReference type="EMBL" id="JACJII010000001">
    <property type="protein sequence ID" value="MBA9006195.1"/>
    <property type="molecule type" value="Genomic_DNA"/>
</dbReference>
<comment type="function">
    <text evidence="1">Iron-sulfur subunit of the cytochrome bc1 complex, an essential component of the respiratory electron transport chain required for ATP synthesis. The bc1 complex catalyzes the oxidation of menaquinol and the reduction of cytochrome c in the respiratory chain. The bc1 complex operates through a Q-cycle mechanism that couples electron transfer to generation of the proton gradient that drives ATP synthesis.</text>
</comment>
<keyword evidence="5" id="KW-0408">Iron</keyword>
<evidence type="ECO:0000256" key="6">
    <source>
        <dbReference type="ARBA" id="ARBA00023014"/>
    </source>
</evidence>
<dbReference type="InterPro" id="IPR006311">
    <property type="entry name" value="TAT_signal"/>
</dbReference>
<evidence type="ECO:0000256" key="5">
    <source>
        <dbReference type="ARBA" id="ARBA00023004"/>
    </source>
</evidence>
<comment type="cofactor">
    <cofactor evidence="9">
        <name>[2Fe-2S] cluster</name>
        <dbReference type="ChEBI" id="CHEBI:190135"/>
    </cofactor>
</comment>
<evidence type="ECO:0000259" key="10">
    <source>
        <dbReference type="PROSITE" id="PS51296"/>
    </source>
</evidence>
<evidence type="ECO:0000256" key="7">
    <source>
        <dbReference type="ARBA" id="ARBA00023157"/>
    </source>
</evidence>
<dbReference type="GO" id="GO:0016705">
    <property type="term" value="F:oxidoreductase activity, acting on paired donors, with incorporation or reduction of molecular oxygen"/>
    <property type="evidence" value="ECO:0007669"/>
    <property type="project" value="UniProtKB-ARBA"/>
</dbReference>
<dbReference type="GO" id="GO:0004497">
    <property type="term" value="F:monooxygenase activity"/>
    <property type="evidence" value="ECO:0007669"/>
    <property type="project" value="UniProtKB-ARBA"/>
</dbReference>
<evidence type="ECO:0000256" key="3">
    <source>
        <dbReference type="ARBA" id="ARBA00022714"/>
    </source>
</evidence>
<keyword evidence="12" id="KW-1185">Reference proteome</keyword>
<keyword evidence="3" id="KW-0001">2Fe-2S</keyword>
<keyword evidence="7" id="KW-1015">Disulfide bond</keyword>
<organism evidence="11 12">
    <name type="scientific">Thermomonospora cellulosilytica</name>
    <dbReference type="NCBI Taxonomy" id="1411118"/>
    <lineage>
        <taxon>Bacteria</taxon>
        <taxon>Bacillati</taxon>
        <taxon>Actinomycetota</taxon>
        <taxon>Actinomycetes</taxon>
        <taxon>Streptosporangiales</taxon>
        <taxon>Thermomonosporaceae</taxon>
        <taxon>Thermomonospora</taxon>
    </lineage>
</organism>
<dbReference type="AlphaFoldDB" id="A0A7W3RBE7"/>
<comment type="caution">
    <text evidence="11">The sequence shown here is derived from an EMBL/GenBank/DDBJ whole genome shotgun (WGS) entry which is preliminary data.</text>
</comment>
<evidence type="ECO:0000313" key="12">
    <source>
        <dbReference type="Proteomes" id="UP000539313"/>
    </source>
</evidence>
<dbReference type="PRINTS" id="PR00162">
    <property type="entry name" value="RIESKE"/>
</dbReference>
<evidence type="ECO:0000256" key="1">
    <source>
        <dbReference type="ARBA" id="ARBA00002494"/>
    </source>
</evidence>
<dbReference type="Proteomes" id="UP000539313">
    <property type="component" value="Unassembled WGS sequence"/>
</dbReference>
<dbReference type="CDD" id="cd03467">
    <property type="entry name" value="Rieske"/>
    <property type="match status" value="1"/>
</dbReference>
<name>A0A7W3RBE7_9ACTN</name>